<dbReference type="STRING" id="1121428.DESHY_110310"/>
<protein>
    <submittedName>
        <fullName evidence="1">Uncharacterized protein</fullName>
    </submittedName>
</protein>
<keyword evidence="2" id="KW-1185">Reference proteome</keyword>
<dbReference type="AlphaFoldDB" id="K8EFA9"/>
<proteinExistence type="predicted"/>
<sequence>MSLPPDEKFLMSYFASVNAAARAAQDLTEAGFRLPYINSLAANYPTDVFNQSIHPDLSGGTLSDLDYNYAVPFIQPPADKLQQAFAIVHQHGGKI</sequence>
<organism evidence="1 2">
    <name type="scientific">Desulforamulus hydrothermalis Lam5 = DSM 18033</name>
    <dbReference type="NCBI Taxonomy" id="1121428"/>
    <lineage>
        <taxon>Bacteria</taxon>
        <taxon>Bacillati</taxon>
        <taxon>Bacillota</taxon>
        <taxon>Clostridia</taxon>
        <taxon>Eubacteriales</taxon>
        <taxon>Peptococcaceae</taxon>
        <taxon>Desulforamulus</taxon>
    </lineage>
</organism>
<dbReference type="EMBL" id="CAOS01000003">
    <property type="protein sequence ID" value="CCO07366.1"/>
    <property type="molecule type" value="Genomic_DNA"/>
</dbReference>
<gene>
    <name evidence="1" type="ORF">DESHY_110310</name>
</gene>
<accession>K8EFA9</accession>
<dbReference type="Proteomes" id="UP000009315">
    <property type="component" value="Unassembled WGS sequence"/>
</dbReference>
<dbReference type="RefSeq" id="WP_008410211.1">
    <property type="nucleotide sequence ID" value="NZ_CAOS01000003.1"/>
</dbReference>
<evidence type="ECO:0000313" key="1">
    <source>
        <dbReference type="EMBL" id="CCO07366.1"/>
    </source>
</evidence>
<comment type="caution">
    <text evidence="1">The sequence shown here is derived from an EMBL/GenBank/DDBJ whole genome shotgun (WGS) entry which is preliminary data.</text>
</comment>
<reference evidence="1 2" key="1">
    <citation type="journal article" date="2013" name="Genome Announc.">
        <title>Genome Sequence of the Sulfate-Reducing Bacterium Desulfotomaculum hydrothermale Lam5(T).</title>
        <authorList>
            <person name="Amin O."/>
            <person name="Fardeau M.L."/>
            <person name="Valette O."/>
            <person name="Hirschler-Rea A."/>
            <person name="Barbe V."/>
            <person name="Medigue C."/>
            <person name="Vacherie B."/>
            <person name="Ollivier B."/>
            <person name="Bertin P.N."/>
            <person name="Dolla A."/>
        </authorList>
    </citation>
    <scope>NUCLEOTIDE SEQUENCE [LARGE SCALE GENOMIC DNA]</scope>
    <source>
        <strain evidence="2">Lam5 / DSM 18033</strain>
    </source>
</reference>
<evidence type="ECO:0000313" key="2">
    <source>
        <dbReference type="Proteomes" id="UP000009315"/>
    </source>
</evidence>
<name>K8EFA9_9FIRM</name>